<dbReference type="NCBIfam" id="NF000907">
    <property type="entry name" value="PRK00087.1"/>
    <property type="match status" value="1"/>
</dbReference>
<evidence type="ECO:0000256" key="2">
    <source>
        <dbReference type="ARBA" id="ARBA00022723"/>
    </source>
</evidence>
<feature type="binding site" evidence="6">
    <location>
        <position position="40"/>
    </location>
    <ligand>
        <name>(2E)-4-hydroxy-3-methylbut-2-enyl diphosphate</name>
        <dbReference type="ChEBI" id="CHEBI:128753"/>
    </ligand>
</feature>
<name>D4H6M8_DENA2</name>
<organism evidence="8 9">
    <name type="scientific">Denitrovibrio acetiphilus (strain DSM 12809 / NBRC 114555 / N2460)</name>
    <dbReference type="NCBI Taxonomy" id="522772"/>
    <lineage>
        <taxon>Bacteria</taxon>
        <taxon>Pseudomonadati</taxon>
        <taxon>Deferribacterota</taxon>
        <taxon>Deferribacteres</taxon>
        <taxon>Deferribacterales</taxon>
        <taxon>Geovibrionaceae</taxon>
        <taxon>Denitrovibrio</taxon>
    </lineage>
</organism>
<feature type="binding site" evidence="6">
    <location>
        <position position="123"/>
    </location>
    <ligand>
        <name>isopentenyl diphosphate</name>
        <dbReference type="ChEBI" id="CHEBI:128769"/>
    </ligand>
</feature>
<dbReference type="InterPro" id="IPR003029">
    <property type="entry name" value="S1_domain"/>
</dbReference>
<comment type="caution">
    <text evidence="6">Lacks conserved residue(s) required for the propagation of feature annotation.</text>
</comment>
<evidence type="ECO:0000256" key="3">
    <source>
        <dbReference type="ARBA" id="ARBA00023004"/>
    </source>
</evidence>
<feature type="binding site" evidence="6">
    <location>
        <position position="261"/>
    </location>
    <ligand>
        <name>isopentenyl diphosphate</name>
        <dbReference type="ChEBI" id="CHEBI:128769"/>
    </ligand>
</feature>
<feature type="binding site" evidence="6">
    <location>
        <position position="95"/>
    </location>
    <ligand>
        <name>[4Fe-4S] cluster</name>
        <dbReference type="ChEBI" id="CHEBI:49883"/>
    </ligand>
</feature>
<dbReference type="KEGG" id="dap:Dacet_2952"/>
<feature type="binding site" evidence="6">
    <location>
        <position position="40"/>
    </location>
    <ligand>
        <name>dimethylallyl diphosphate</name>
        <dbReference type="ChEBI" id="CHEBI:57623"/>
    </ligand>
</feature>
<feature type="domain" description="S1 motif" evidence="7">
    <location>
        <begin position="565"/>
        <end position="632"/>
    </location>
</feature>
<evidence type="ECO:0000256" key="6">
    <source>
        <dbReference type="HAMAP-Rule" id="MF_00191"/>
    </source>
</evidence>
<feature type="binding site" evidence="6">
    <location>
        <position position="73"/>
    </location>
    <ligand>
        <name>(2E)-4-hydroxy-3-methylbut-2-enyl diphosphate</name>
        <dbReference type="ChEBI" id="CHEBI:128753"/>
    </ligand>
</feature>
<feature type="binding site" evidence="6">
    <location>
        <position position="123"/>
    </location>
    <ligand>
        <name>dimethylallyl diphosphate</name>
        <dbReference type="ChEBI" id="CHEBI:57623"/>
    </ligand>
</feature>
<dbReference type="GO" id="GO:0051539">
    <property type="term" value="F:4 iron, 4 sulfur cluster binding"/>
    <property type="evidence" value="ECO:0007669"/>
    <property type="project" value="UniProtKB-UniRule"/>
</dbReference>
<accession>D4H6M8</accession>
<feature type="binding site" evidence="6">
    <location>
        <position position="217"/>
    </location>
    <ligand>
        <name>isopentenyl diphosphate</name>
        <dbReference type="ChEBI" id="CHEBI:128769"/>
    </ligand>
</feature>
<dbReference type="UniPathway" id="UPA00059">
    <property type="reaction ID" value="UER00105"/>
</dbReference>
<feature type="binding site" evidence="6">
    <location>
        <position position="123"/>
    </location>
    <ligand>
        <name>(2E)-4-hydroxy-3-methylbut-2-enyl diphosphate</name>
        <dbReference type="ChEBI" id="CHEBI:128753"/>
    </ligand>
</feature>
<feature type="binding site" evidence="6">
    <location>
        <position position="73"/>
    </location>
    <ligand>
        <name>isopentenyl diphosphate</name>
        <dbReference type="ChEBI" id="CHEBI:128769"/>
    </ligand>
</feature>
<keyword evidence="6" id="KW-0414">Isoprene biosynthesis</keyword>
<comment type="function">
    <text evidence="5">Binds mRNA; thus facilitating recognition of the initiation point. It is needed to translate mRNA with a short Shine-Dalgarno (SD) purine-rich sequence.</text>
</comment>
<feature type="binding site" evidence="6">
    <location>
        <position position="261"/>
    </location>
    <ligand>
        <name>dimethylallyl diphosphate</name>
        <dbReference type="ChEBI" id="CHEBI:57623"/>
    </ligand>
</feature>
<protein>
    <recommendedName>
        <fullName evidence="6">4-hydroxy-3-methylbut-2-enyl diphosphate reductase</fullName>
        <shortName evidence="6">HMBPP reductase</shortName>
        <ecNumber evidence="6">1.17.7.4</ecNumber>
    </recommendedName>
</protein>
<dbReference type="GO" id="GO:0016114">
    <property type="term" value="P:terpenoid biosynthetic process"/>
    <property type="evidence" value="ECO:0007669"/>
    <property type="project" value="UniProtKB-UniRule"/>
</dbReference>
<feature type="binding site" evidence="6">
    <location>
        <position position="219"/>
    </location>
    <ligand>
        <name>dimethylallyl diphosphate</name>
        <dbReference type="ChEBI" id="CHEBI:57623"/>
    </ligand>
</feature>
<dbReference type="NCBIfam" id="TIGR00216">
    <property type="entry name" value="ispH_lytB"/>
    <property type="match status" value="1"/>
</dbReference>
<dbReference type="CDD" id="cd13944">
    <property type="entry name" value="lytB_ispH"/>
    <property type="match status" value="1"/>
</dbReference>
<evidence type="ECO:0000256" key="4">
    <source>
        <dbReference type="ARBA" id="ARBA00023014"/>
    </source>
</evidence>
<dbReference type="CDD" id="cd00164">
    <property type="entry name" value="S1_like"/>
    <property type="match status" value="1"/>
</dbReference>
<dbReference type="PaxDb" id="522772-Dacet_2952"/>
<dbReference type="eggNOG" id="COG0761">
    <property type="taxonomic scope" value="Bacteria"/>
</dbReference>
<dbReference type="Gene3D" id="3.40.50.11270">
    <property type="match status" value="1"/>
</dbReference>
<dbReference type="eggNOG" id="COG0539">
    <property type="taxonomic scope" value="Bacteria"/>
</dbReference>
<feature type="domain" description="S1 motif" evidence="7">
    <location>
        <begin position="309"/>
        <end position="374"/>
    </location>
</feature>
<dbReference type="GO" id="GO:0046872">
    <property type="term" value="F:metal ion binding"/>
    <property type="evidence" value="ECO:0007669"/>
    <property type="project" value="UniProtKB-KW"/>
</dbReference>
<comment type="function">
    <text evidence="6">Catalyzes the conversion of 1-hydroxy-2-methyl-2-(E)-butenyl 4-diphosphate (HMBPP) into a mixture of isopentenyl diphosphate (IPP) and dimethylallyl diphosphate (DMAPP). Acts in the terminal step of the DOXP/MEP pathway for isoprenoid precursor biosynthesis.</text>
</comment>
<comment type="similarity">
    <text evidence="6">Belongs to the IspH family.</text>
</comment>
<dbReference type="FunFam" id="2.40.50.140:FF:000103">
    <property type="entry name" value="protein RRP5 homolog"/>
    <property type="match status" value="1"/>
</dbReference>
<dbReference type="GO" id="GO:0019288">
    <property type="term" value="P:isopentenyl diphosphate biosynthetic process, methylerythritol 4-phosphate pathway"/>
    <property type="evidence" value="ECO:0007669"/>
    <property type="project" value="UniProtKB-UniRule"/>
</dbReference>
<comment type="pathway">
    <text evidence="6">Isoprenoid biosynthesis; isopentenyl diphosphate biosynthesis via DXP pathway; isopentenyl diphosphate from 1-deoxy-D-xylulose 5-phosphate: step 6/6.</text>
</comment>
<dbReference type="InParanoid" id="D4H6M8"/>
<keyword evidence="1 6" id="KW-0004">4Fe-4S</keyword>
<dbReference type="PANTHER" id="PTHR30426">
    <property type="entry name" value="4-HYDROXY-3-METHYLBUT-2-ENYL DIPHOSPHATE REDUCTASE"/>
    <property type="match status" value="1"/>
</dbReference>
<dbReference type="CDD" id="cd05687">
    <property type="entry name" value="S1_RPS1_repeat_ec1_hs1"/>
    <property type="match status" value="1"/>
</dbReference>
<evidence type="ECO:0000256" key="5">
    <source>
        <dbReference type="ARBA" id="ARBA00025604"/>
    </source>
</evidence>
<feature type="binding site" evidence="6">
    <location>
        <position position="219"/>
    </location>
    <ligand>
        <name>isopentenyl diphosphate</name>
        <dbReference type="ChEBI" id="CHEBI:128769"/>
    </ligand>
</feature>
<dbReference type="STRING" id="522772.Dacet_2952"/>
<keyword evidence="9" id="KW-1185">Reference proteome</keyword>
<comment type="catalytic activity">
    <reaction evidence="6">
        <text>dimethylallyl diphosphate + 2 oxidized [2Fe-2S]-[ferredoxin] + H2O = (2E)-4-hydroxy-3-methylbut-2-enyl diphosphate + 2 reduced [2Fe-2S]-[ferredoxin] + 2 H(+)</text>
        <dbReference type="Rhea" id="RHEA:24825"/>
        <dbReference type="Rhea" id="RHEA-COMP:10000"/>
        <dbReference type="Rhea" id="RHEA-COMP:10001"/>
        <dbReference type="ChEBI" id="CHEBI:15377"/>
        <dbReference type="ChEBI" id="CHEBI:15378"/>
        <dbReference type="ChEBI" id="CHEBI:33737"/>
        <dbReference type="ChEBI" id="CHEBI:33738"/>
        <dbReference type="ChEBI" id="CHEBI:57623"/>
        <dbReference type="ChEBI" id="CHEBI:128753"/>
        <dbReference type="EC" id="1.17.7.4"/>
    </reaction>
</comment>
<feature type="binding site" evidence="6">
    <location>
        <position position="217"/>
    </location>
    <ligand>
        <name>(2E)-4-hydroxy-3-methylbut-2-enyl diphosphate</name>
        <dbReference type="ChEBI" id="CHEBI:128753"/>
    </ligand>
</feature>
<proteinExistence type="inferred from homology"/>
<feature type="active site" description="Proton donor" evidence="6">
    <location>
        <position position="125"/>
    </location>
</feature>
<dbReference type="PROSITE" id="PS50126">
    <property type="entry name" value="S1"/>
    <property type="match status" value="5"/>
</dbReference>
<dbReference type="Gene3D" id="3.40.1010.20">
    <property type="entry name" value="4-hydroxy-3-methylbut-2-enyl diphosphate reductase, catalytic domain"/>
    <property type="match status" value="2"/>
</dbReference>
<dbReference type="PANTHER" id="PTHR30426:SF0">
    <property type="entry name" value="4-HYDROXY-3-METHYLBUT-2-ENYL DIPHOSPHATE REDUCTASE"/>
    <property type="match status" value="1"/>
</dbReference>
<keyword evidence="4 6" id="KW-0411">Iron-sulfur</keyword>
<dbReference type="PRINTS" id="PR00681">
    <property type="entry name" value="RIBOSOMALS1"/>
</dbReference>
<dbReference type="GO" id="GO:0050992">
    <property type="term" value="P:dimethylallyl diphosphate biosynthetic process"/>
    <property type="evidence" value="ECO:0007669"/>
    <property type="project" value="UniProtKB-UniRule"/>
</dbReference>
<evidence type="ECO:0000256" key="1">
    <source>
        <dbReference type="ARBA" id="ARBA00022485"/>
    </source>
</evidence>
<keyword evidence="6 8" id="KW-0560">Oxidoreductase</keyword>
<dbReference type="Proteomes" id="UP000002012">
    <property type="component" value="Chromosome"/>
</dbReference>
<dbReference type="AlphaFoldDB" id="D4H6M8"/>
<dbReference type="UniPathway" id="UPA00056">
    <property type="reaction ID" value="UER00097"/>
</dbReference>
<dbReference type="EMBL" id="CP001968">
    <property type="protein sequence ID" value="ADD69702.1"/>
    <property type="molecule type" value="Genomic_DNA"/>
</dbReference>
<dbReference type="GO" id="GO:0003676">
    <property type="term" value="F:nucleic acid binding"/>
    <property type="evidence" value="ECO:0007669"/>
    <property type="project" value="InterPro"/>
</dbReference>
<dbReference type="GO" id="GO:0051745">
    <property type="term" value="F:4-hydroxy-3-methylbut-2-enyl diphosphate reductase activity"/>
    <property type="evidence" value="ECO:0007669"/>
    <property type="project" value="UniProtKB-UniRule"/>
</dbReference>
<feature type="binding site" evidence="6">
    <location>
        <position position="161"/>
    </location>
    <ligand>
        <name>(2E)-4-hydroxy-3-methylbut-2-enyl diphosphate</name>
        <dbReference type="ChEBI" id="CHEBI:128753"/>
    </ligand>
</feature>
<dbReference type="HAMAP" id="MF_00191">
    <property type="entry name" value="IspH"/>
    <property type="match status" value="1"/>
</dbReference>
<feature type="binding site" evidence="6">
    <location>
        <position position="219"/>
    </location>
    <ligand>
        <name>(2E)-4-hydroxy-3-methylbut-2-enyl diphosphate</name>
        <dbReference type="ChEBI" id="CHEBI:128753"/>
    </ligand>
</feature>
<dbReference type="InterPro" id="IPR003451">
    <property type="entry name" value="LytB/IspH"/>
</dbReference>
<keyword evidence="2 6" id="KW-0479">Metal-binding</keyword>
<dbReference type="FunCoup" id="D4H6M8">
    <property type="interactions" value="506"/>
</dbReference>
<dbReference type="InterPro" id="IPR035104">
    <property type="entry name" value="Ribosomal_protein_S1-like"/>
</dbReference>
<sequence>MEIFIADHAGFCFGVERAVSLVEDTSKQFTGVYTLGPIIHNPQIVSKFAENGIGVCYNPEEVNEDNTVVVRSHGVTKETYATLASRKVNVVDATCPFVKKAQNSAKKLGNEGAVVVVYGEKNHPEVKSIVSFIDSRYVIVSDVGEASVLPDENCYALVAQTTQNSESFDKIAEILKTKCDKLIIKNTICNATSLRQASAIDLAKKVDIMVVIGGRNSGNTTRLYEICKNICANTHHIETKEELKKEIFDGCRKVGITAGASTPGYLVEEVIEFLKEVSMSSINNNDGDNMQMEDFEAMLEESFQQPEKNSIVQGTVAQINENDVLVNIGFKTEGVVPSAEFMKDGEITIKVGDEVDVLFLGIAGGGGYVKLSRKAIEKEADWIEVEKALEEETPVEIKVTSVVDKGFTGKCGEIECFIPENHIDFKNSTMEPQEYVGNIYEVKVLKANKKQRSFLASRKLQMIQSIEKEKKEFFSQIEEGQILKGSVKTIKHYGAFMNFGAVDGFLRKNNIAWGVVKHPNQYIEEGDELEVKILNIDFEEEKLEVGLKQMQEDPWDSAYDKYPEGGTVAGTVVARKNKGFVMEIEQGIDGFIPLEEISWLKNARIAIEPKDAVEGKIIGIDDEKKKLIVSLKSIQENPWVTLKTKHPEGSAIKGTIKSITDFGIFVDFGEFLDGLIRKKDISWTDEPENLDELYKEGDEIEAKVLKIDAEKERISLGVKQLETNPWREIGKLLPNGKVVEVKVLAVSKEGLEVELPRDLIGFIPDNELDVEKVDPTDKFAVGDTIKAVVFRNDAREKKILLSIRRYMQDSEKREVKEYLKKLAQSDDSTFSLGNILKGKLDVE</sequence>
<feature type="binding site" evidence="6">
    <location>
        <position position="12"/>
    </location>
    <ligand>
        <name>[4Fe-4S] cluster</name>
        <dbReference type="ChEBI" id="CHEBI:49883"/>
    </ligand>
</feature>
<dbReference type="SMART" id="SM00316">
    <property type="entry name" value="S1"/>
    <property type="match status" value="6"/>
</dbReference>
<feature type="binding site" evidence="6">
    <location>
        <position position="261"/>
    </location>
    <ligand>
        <name>(2E)-4-hydroxy-3-methylbut-2-enyl diphosphate</name>
        <dbReference type="ChEBI" id="CHEBI:128753"/>
    </ligand>
</feature>
<dbReference type="SUPFAM" id="SSF50249">
    <property type="entry name" value="Nucleic acid-binding proteins"/>
    <property type="match status" value="6"/>
</dbReference>
<comment type="catalytic activity">
    <reaction evidence="6">
        <text>isopentenyl diphosphate + 2 oxidized [2Fe-2S]-[ferredoxin] + H2O = (2E)-4-hydroxy-3-methylbut-2-enyl diphosphate + 2 reduced [2Fe-2S]-[ferredoxin] + 2 H(+)</text>
        <dbReference type="Rhea" id="RHEA:24488"/>
        <dbReference type="Rhea" id="RHEA-COMP:10000"/>
        <dbReference type="Rhea" id="RHEA-COMP:10001"/>
        <dbReference type="ChEBI" id="CHEBI:15377"/>
        <dbReference type="ChEBI" id="CHEBI:15378"/>
        <dbReference type="ChEBI" id="CHEBI:33737"/>
        <dbReference type="ChEBI" id="CHEBI:33738"/>
        <dbReference type="ChEBI" id="CHEBI:128753"/>
        <dbReference type="ChEBI" id="CHEBI:128769"/>
        <dbReference type="EC" id="1.17.7.4"/>
    </reaction>
</comment>
<dbReference type="EC" id="1.17.7.4" evidence="6"/>
<dbReference type="HOGENOM" id="CLU_015805_3_1_0"/>
<feature type="binding site" evidence="6">
    <location>
        <position position="217"/>
    </location>
    <ligand>
        <name>dimethylallyl diphosphate</name>
        <dbReference type="ChEBI" id="CHEBI:57623"/>
    </ligand>
</feature>
<dbReference type="Pfam" id="PF02401">
    <property type="entry name" value="LYTB"/>
    <property type="match status" value="1"/>
</dbReference>
<evidence type="ECO:0000313" key="8">
    <source>
        <dbReference type="EMBL" id="ADD69702.1"/>
    </source>
</evidence>
<evidence type="ECO:0000313" key="9">
    <source>
        <dbReference type="Proteomes" id="UP000002012"/>
    </source>
</evidence>
<reference evidence="8 9" key="1">
    <citation type="journal article" date="2010" name="Stand. Genomic Sci.">
        <title>Complete genome sequence of Denitrovibrio acetiphilus type strain (N2460).</title>
        <authorList>
            <person name="Kiss H."/>
            <person name="Lang E."/>
            <person name="Lapidus A."/>
            <person name="Copeland A."/>
            <person name="Nolan M."/>
            <person name="Glavina Del Rio T."/>
            <person name="Chen F."/>
            <person name="Lucas S."/>
            <person name="Tice H."/>
            <person name="Cheng J.F."/>
            <person name="Han C."/>
            <person name="Goodwin L."/>
            <person name="Pitluck S."/>
            <person name="Liolios K."/>
            <person name="Pati A."/>
            <person name="Ivanova N."/>
            <person name="Mavromatis K."/>
            <person name="Chen A."/>
            <person name="Palaniappan K."/>
            <person name="Land M."/>
            <person name="Hauser L."/>
            <person name="Chang Y.J."/>
            <person name="Jeffries C.D."/>
            <person name="Detter J.C."/>
            <person name="Brettin T."/>
            <person name="Spring S."/>
            <person name="Rohde M."/>
            <person name="Goker M."/>
            <person name="Woyke T."/>
            <person name="Bristow J."/>
            <person name="Eisen J.A."/>
            <person name="Markowitz V."/>
            <person name="Hugenholtz P."/>
            <person name="Kyrpides N.C."/>
            <person name="Klenk H.P."/>
        </authorList>
    </citation>
    <scope>NUCLEOTIDE SEQUENCE [LARGE SCALE GENOMIC DNA]</scope>
    <source>
        <strain evidence="9">DSM 12809 / NBRC 114555 / N2460</strain>
    </source>
</reference>
<gene>
    <name evidence="6" type="primary">ispH</name>
    <name evidence="8" type="ordered locus">Dacet_2952</name>
</gene>
<feature type="domain" description="S1 motif" evidence="7">
    <location>
        <begin position="480"/>
        <end position="548"/>
    </location>
</feature>
<comment type="pathway">
    <text evidence="6">Isoprenoid biosynthesis; dimethylallyl diphosphate biosynthesis; dimethylallyl diphosphate from (2E)-4-hydroxy-3-methylbutenyl diphosphate: step 1/1.</text>
</comment>
<dbReference type="Gene3D" id="2.40.50.140">
    <property type="entry name" value="Nucleic acid-binding proteins"/>
    <property type="match status" value="6"/>
</dbReference>
<dbReference type="Pfam" id="PF00575">
    <property type="entry name" value="S1"/>
    <property type="match status" value="5"/>
</dbReference>
<dbReference type="InterPro" id="IPR012340">
    <property type="entry name" value="NA-bd_OB-fold"/>
</dbReference>
<feature type="binding site" evidence="6">
    <location>
        <position position="73"/>
    </location>
    <ligand>
        <name>dimethylallyl diphosphate</name>
        <dbReference type="ChEBI" id="CHEBI:57623"/>
    </ligand>
</feature>
<feature type="domain" description="S1 motif" evidence="7">
    <location>
        <begin position="649"/>
        <end position="719"/>
    </location>
</feature>
<comment type="cofactor">
    <cofactor evidence="6">
        <name>[4Fe-4S] cluster</name>
        <dbReference type="ChEBI" id="CHEBI:49883"/>
    </cofactor>
    <text evidence="6">Binds 1 [4Fe-4S] cluster per subunit.</text>
</comment>
<keyword evidence="3 6" id="KW-0408">Iron</keyword>
<feature type="binding site" evidence="6">
    <location>
        <position position="40"/>
    </location>
    <ligand>
        <name>isopentenyl diphosphate</name>
        <dbReference type="ChEBI" id="CHEBI:128769"/>
    </ligand>
</feature>
<feature type="domain" description="S1 motif" evidence="7">
    <location>
        <begin position="736"/>
        <end position="804"/>
    </location>
</feature>
<feature type="binding site" evidence="6">
    <location>
        <position position="189"/>
    </location>
    <ligand>
        <name>[4Fe-4S] cluster</name>
        <dbReference type="ChEBI" id="CHEBI:49883"/>
    </ligand>
</feature>
<evidence type="ECO:0000259" key="7">
    <source>
        <dbReference type="PROSITE" id="PS50126"/>
    </source>
</evidence>
<dbReference type="RefSeq" id="WP_013012187.1">
    <property type="nucleotide sequence ID" value="NC_013943.1"/>
</dbReference>